<gene>
    <name evidence="2" type="ORF">E2R48_07565</name>
    <name evidence="1" type="ORF">JFL49_02020</name>
</gene>
<keyword evidence="4" id="KW-1185">Reference proteome</keyword>
<accession>A0A9Q7E8E7</accession>
<name>A0A9Q7E8E7_HISSO</name>
<protein>
    <submittedName>
        <fullName evidence="1">Replication protein P</fullName>
    </submittedName>
</protein>
<dbReference type="OrthoDB" id="5675790at2"/>
<dbReference type="GO" id="GO:0006270">
    <property type="term" value="P:DNA replication initiation"/>
    <property type="evidence" value="ECO:0007669"/>
    <property type="project" value="InterPro"/>
</dbReference>
<organism evidence="1 4">
    <name type="scientific">Histophilus somni</name>
    <name type="common">Haemophilus somnus</name>
    <dbReference type="NCBI Taxonomy" id="731"/>
    <lineage>
        <taxon>Bacteria</taxon>
        <taxon>Pseudomonadati</taxon>
        <taxon>Pseudomonadota</taxon>
        <taxon>Gammaproteobacteria</taxon>
        <taxon>Pasteurellales</taxon>
        <taxon>Pasteurellaceae</taxon>
        <taxon>Histophilus</taxon>
    </lineage>
</organism>
<evidence type="ECO:0000313" key="4">
    <source>
        <dbReference type="Proteomes" id="UP000595373"/>
    </source>
</evidence>
<evidence type="ECO:0000313" key="3">
    <source>
        <dbReference type="Proteomes" id="UP000297565"/>
    </source>
</evidence>
<dbReference type="Proteomes" id="UP000297565">
    <property type="component" value="Unassembled WGS sequence"/>
</dbReference>
<dbReference type="AlphaFoldDB" id="A0A9Q7E8E7"/>
<dbReference type="Proteomes" id="UP000595373">
    <property type="component" value="Chromosome"/>
</dbReference>
<dbReference type="Pfam" id="PF06992">
    <property type="entry name" value="Phage_lambda_P"/>
    <property type="match status" value="1"/>
</dbReference>
<dbReference type="RefSeq" id="WP_075293605.1">
    <property type="nucleotide sequence ID" value="NZ_CP018802.1"/>
</dbReference>
<dbReference type="InterPro" id="IPR009731">
    <property type="entry name" value="P-like"/>
</dbReference>
<dbReference type="EMBL" id="SNRV01000020">
    <property type="protein sequence ID" value="TEW29058.1"/>
    <property type="molecule type" value="Genomic_DNA"/>
</dbReference>
<reference evidence="1 4" key="2">
    <citation type="submission" date="2020-12" db="EMBL/GenBank/DDBJ databases">
        <title>ASc-MMNZ-VFA-070.</title>
        <authorList>
            <person name="Schryvers A."/>
            <person name="Mostafa Nazari M."/>
            <person name="Farshchi Andisi V."/>
            <person name="Timsit E."/>
            <person name="Walter Morck D."/>
        </authorList>
    </citation>
    <scope>NUCLEOTIDE SEQUENCE [LARGE SCALE GENOMIC DNA]</scope>
    <source>
        <strain evidence="1 4">ASc-MMNZ-VFA-070</strain>
    </source>
</reference>
<sequence>MKTIENATALIGSNPNYSAPVTQGQKQEIPEQVAKYVDRLFVRLKAIFPGWKAAFNSDAEYEEAKATWLQALVNNGITKAELFKRGLQLAERSESPFLPSVGQFISWCKSGNEFADVGLPSPEELLQRYHKFRASCEEPENYPWQSAAEFHLVCQLKRAIYQENLTHEKLLNKAQSLIKAMAKYLKEGGQLAAPKAKKLTAPKEQVLSPEECAKAFAEIRKQLSSVTKIE</sequence>
<dbReference type="EMBL" id="CP066558">
    <property type="protein sequence ID" value="QQF82717.1"/>
    <property type="molecule type" value="Genomic_DNA"/>
</dbReference>
<evidence type="ECO:0000313" key="1">
    <source>
        <dbReference type="EMBL" id="QQF82717.1"/>
    </source>
</evidence>
<reference evidence="2 3" key="1">
    <citation type="submission" date="2019-03" db="EMBL/GenBank/DDBJ databases">
        <title>Horizontal Gene Transfer Machinery in Histophilus somni.</title>
        <authorList>
            <person name="Mostafa Nazari M."/>
            <person name="Liljebjelke K."/>
        </authorList>
    </citation>
    <scope>NUCLEOTIDE SEQUENCE [LARGE SCALE GENOMIC DNA]</scope>
    <source>
        <strain evidence="2 3">UOC-EPH-KLM-04</strain>
    </source>
</reference>
<evidence type="ECO:0000313" key="2">
    <source>
        <dbReference type="EMBL" id="TEW29058.1"/>
    </source>
</evidence>
<proteinExistence type="predicted"/>